<dbReference type="InterPro" id="IPR020843">
    <property type="entry name" value="ER"/>
</dbReference>
<dbReference type="AlphaFoldDB" id="A0A401L142"/>
<evidence type="ECO:0000313" key="5">
    <source>
        <dbReference type="Proteomes" id="UP000286921"/>
    </source>
</evidence>
<dbReference type="SUPFAM" id="SSF50129">
    <property type="entry name" value="GroES-like"/>
    <property type="match status" value="1"/>
</dbReference>
<dbReference type="EMBL" id="BDHI01000021">
    <property type="protein sequence ID" value="GCB25323.1"/>
    <property type="molecule type" value="Genomic_DNA"/>
</dbReference>
<dbReference type="InterPro" id="IPR011032">
    <property type="entry name" value="GroES-like_sf"/>
</dbReference>
<dbReference type="STRING" id="105351.A0A401L142"/>
<keyword evidence="2" id="KW-0560">Oxidoreductase</keyword>
<dbReference type="Gene3D" id="3.90.180.10">
    <property type="entry name" value="Medium-chain alcohol dehydrogenases, catalytic domain"/>
    <property type="match status" value="1"/>
</dbReference>
<dbReference type="Pfam" id="PF08240">
    <property type="entry name" value="ADH_N"/>
    <property type="match status" value="1"/>
</dbReference>
<comment type="caution">
    <text evidence="4">The sequence shown here is derived from an EMBL/GenBank/DDBJ whole genome shotgun (WGS) entry which is preliminary data.</text>
</comment>
<dbReference type="InterPro" id="IPR013154">
    <property type="entry name" value="ADH-like_N"/>
</dbReference>
<dbReference type="Pfam" id="PF00107">
    <property type="entry name" value="ADH_zinc_N"/>
    <property type="match status" value="1"/>
</dbReference>
<dbReference type="CDD" id="cd08249">
    <property type="entry name" value="enoyl_reductase_like"/>
    <property type="match status" value="1"/>
</dbReference>
<comment type="similarity">
    <text evidence="1">Belongs to the zinc-containing alcohol dehydrogenase family.</text>
</comment>
<dbReference type="SMART" id="SM00829">
    <property type="entry name" value="PKS_ER"/>
    <property type="match status" value="1"/>
</dbReference>
<evidence type="ECO:0000259" key="3">
    <source>
        <dbReference type="SMART" id="SM00829"/>
    </source>
</evidence>
<dbReference type="InterPro" id="IPR013149">
    <property type="entry name" value="ADH-like_C"/>
</dbReference>
<dbReference type="Proteomes" id="UP000286921">
    <property type="component" value="Unassembled WGS sequence"/>
</dbReference>
<accession>A0A401L142</accession>
<gene>
    <name evidence="4" type="ORF">AAWM_08208</name>
</gene>
<dbReference type="PANTHER" id="PTHR45348">
    <property type="entry name" value="HYPOTHETICAL OXIDOREDUCTASE (EUROFUNG)"/>
    <property type="match status" value="1"/>
</dbReference>
<feature type="domain" description="Enoyl reductase (ER)" evidence="3">
    <location>
        <begin position="15"/>
        <end position="365"/>
    </location>
</feature>
<dbReference type="Gene3D" id="3.40.50.720">
    <property type="entry name" value="NAD(P)-binding Rossmann-like Domain"/>
    <property type="match status" value="1"/>
</dbReference>
<organism evidence="4 5">
    <name type="scientific">Aspergillus awamori</name>
    <name type="common">Black koji mold</name>
    <dbReference type="NCBI Taxonomy" id="105351"/>
    <lineage>
        <taxon>Eukaryota</taxon>
        <taxon>Fungi</taxon>
        <taxon>Dikarya</taxon>
        <taxon>Ascomycota</taxon>
        <taxon>Pezizomycotina</taxon>
        <taxon>Eurotiomycetes</taxon>
        <taxon>Eurotiomycetidae</taxon>
        <taxon>Eurotiales</taxon>
        <taxon>Aspergillaceae</taxon>
        <taxon>Aspergillus</taxon>
    </lineage>
</organism>
<evidence type="ECO:0000313" key="4">
    <source>
        <dbReference type="EMBL" id="GCB25323.1"/>
    </source>
</evidence>
<keyword evidence="5" id="KW-1185">Reference proteome</keyword>
<sequence>MTQNKAAWITAPTEHPFTIRDAPYPTPGPGEIVIKNAAVSINPADWKIQTYGGPWLRNWPFVLGTDVAGVVVDVGPGVVRFTKGQRVVAYCHCLGTGDPANSGFQWYTLVKEITVAGIPDSITFEEASVLPQAISTAAAGLFLKESLSLPIPPPTGTKPTGKSILIWGGASSVGATTIQFAEAAGLSVITTASTHNHELVKSLGASAVFDYKSPTIVEDVASALANTDFIGVYDAISEPASFEMVRAVLDRLKADVTTICVSPYDKPTERFAPIFSKAPYDTCFYPISSLNVTNILPHLVSSNFLTYDSNKHVADGIWRDFVSEALENRRLKPKPDPEVVGKGLEEIQNAVDIQKKGVSAKKIIVTL</sequence>
<evidence type="ECO:0000256" key="1">
    <source>
        <dbReference type="ARBA" id="ARBA00008072"/>
    </source>
</evidence>
<name>A0A401L142_ASPAW</name>
<dbReference type="PANTHER" id="PTHR45348:SF2">
    <property type="entry name" value="ZINC-TYPE ALCOHOL DEHYDROGENASE-LIKE PROTEIN C2E1P3.01"/>
    <property type="match status" value="1"/>
</dbReference>
<dbReference type="GO" id="GO:0016651">
    <property type="term" value="F:oxidoreductase activity, acting on NAD(P)H"/>
    <property type="evidence" value="ECO:0007669"/>
    <property type="project" value="InterPro"/>
</dbReference>
<dbReference type="InterPro" id="IPR036291">
    <property type="entry name" value="NAD(P)-bd_dom_sf"/>
</dbReference>
<protein>
    <submittedName>
        <fullName evidence="4">Zinc-binding alcohol dehydrogenase domain-containing protein cipB</fullName>
    </submittedName>
</protein>
<dbReference type="SUPFAM" id="SSF51735">
    <property type="entry name" value="NAD(P)-binding Rossmann-fold domains"/>
    <property type="match status" value="1"/>
</dbReference>
<dbReference type="InterPro" id="IPR047122">
    <property type="entry name" value="Trans-enoyl_RdTase-like"/>
</dbReference>
<proteinExistence type="inferred from homology"/>
<reference evidence="4 5" key="1">
    <citation type="submission" date="2016-09" db="EMBL/GenBank/DDBJ databases">
        <title>Aspergillus awamori IFM 58123T.</title>
        <authorList>
            <person name="Kusuya Y."/>
            <person name="Shimizu M."/>
            <person name="Takahashi H."/>
            <person name="Yaguchi T."/>
        </authorList>
    </citation>
    <scope>NUCLEOTIDE SEQUENCE [LARGE SCALE GENOMIC DNA]</scope>
    <source>
        <strain evidence="4 5">IFM 58123</strain>
    </source>
</reference>
<evidence type="ECO:0000256" key="2">
    <source>
        <dbReference type="ARBA" id="ARBA00023002"/>
    </source>
</evidence>